<sequence>MGLKESLSEILRRPAQVEDVAGHIADRISALEQNRSSARLDGDAELVAEFSRVIRSLREQARENGLSQDEYPGLYR</sequence>
<dbReference type="Proteomes" id="UP000179018">
    <property type="component" value="Unassembled WGS sequence"/>
</dbReference>
<accession>A0A1F8B7D7</accession>
<gene>
    <name evidence="1" type="ORF">A3A75_00040</name>
</gene>
<evidence type="ECO:0000313" key="2">
    <source>
        <dbReference type="Proteomes" id="UP000179018"/>
    </source>
</evidence>
<reference evidence="1 2" key="1">
    <citation type="journal article" date="2016" name="Nat. Commun.">
        <title>Thousands of microbial genomes shed light on interconnected biogeochemical processes in an aquifer system.</title>
        <authorList>
            <person name="Anantharaman K."/>
            <person name="Brown C.T."/>
            <person name="Hug L.A."/>
            <person name="Sharon I."/>
            <person name="Castelle C.J."/>
            <person name="Probst A.J."/>
            <person name="Thomas B.C."/>
            <person name="Singh A."/>
            <person name="Wilkins M.J."/>
            <person name="Karaoz U."/>
            <person name="Brodie E.L."/>
            <person name="Williams K.H."/>
            <person name="Hubbard S.S."/>
            <person name="Banfield J.F."/>
        </authorList>
    </citation>
    <scope>NUCLEOTIDE SEQUENCE [LARGE SCALE GENOMIC DNA]</scope>
</reference>
<dbReference type="EMBL" id="MGHC01000012">
    <property type="protein sequence ID" value="OGM59954.1"/>
    <property type="molecule type" value="Genomic_DNA"/>
</dbReference>
<comment type="caution">
    <text evidence="1">The sequence shown here is derived from an EMBL/GenBank/DDBJ whole genome shotgun (WGS) entry which is preliminary data.</text>
</comment>
<name>A0A1F8B7D7_9BACT</name>
<organism evidence="1 2">
    <name type="scientific">Candidatus Woesebacteria bacterium RIFCSPLOWO2_01_FULL_39_10</name>
    <dbReference type="NCBI Taxonomy" id="1802516"/>
    <lineage>
        <taxon>Bacteria</taxon>
        <taxon>Candidatus Woeseibacteriota</taxon>
    </lineage>
</organism>
<proteinExistence type="predicted"/>
<evidence type="ECO:0000313" key="1">
    <source>
        <dbReference type="EMBL" id="OGM59954.1"/>
    </source>
</evidence>
<dbReference type="AlphaFoldDB" id="A0A1F8B7D7"/>
<protein>
    <submittedName>
        <fullName evidence="1">Uncharacterized protein</fullName>
    </submittedName>
</protein>